<feature type="compositionally biased region" description="Polar residues" evidence="1">
    <location>
        <begin position="74"/>
        <end position="89"/>
    </location>
</feature>
<feature type="region of interest" description="Disordered" evidence="1">
    <location>
        <begin position="1"/>
        <end position="89"/>
    </location>
</feature>
<dbReference type="InterPro" id="IPR040853">
    <property type="entry name" value="RapA2_cadherin-like"/>
</dbReference>
<feature type="non-terminal residue" evidence="3">
    <location>
        <position position="326"/>
    </location>
</feature>
<evidence type="ECO:0000256" key="1">
    <source>
        <dbReference type="SAM" id="MobiDB-lite"/>
    </source>
</evidence>
<evidence type="ECO:0000259" key="2">
    <source>
        <dbReference type="Pfam" id="PF17803"/>
    </source>
</evidence>
<evidence type="ECO:0000313" key="3">
    <source>
        <dbReference type="EMBL" id="VAV98277.1"/>
    </source>
</evidence>
<dbReference type="EMBL" id="UOED01000125">
    <property type="protein sequence ID" value="VAV98277.1"/>
    <property type="molecule type" value="Genomic_DNA"/>
</dbReference>
<dbReference type="NCBIfam" id="TIGR01965">
    <property type="entry name" value="VCBS_repeat"/>
    <property type="match status" value="1"/>
</dbReference>
<feature type="domain" description="RapA2 cadherin-like" evidence="2">
    <location>
        <begin position="172"/>
        <end position="227"/>
    </location>
</feature>
<dbReference type="Pfam" id="PF17803">
    <property type="entry name" value="Cadherin_4"/>
    <property type="match status" value="2"/>
</dbReference>
<protein>
    <submittedName>
        <fullName evidence="3">T1SS secreted agglutinin RTX</fullName>
    </submittedName>
</protein>
<dbReference type="AlphaFoldDB" id="A0A3B0S0N7"/>
<dbReference type="InterPro" id="IPR010221">
    <property type="entry name" value="VCBS_dom"/>
</dbReference>
<name>A0A3B0S0N7_9ZZZZ</name>
<accession>A0A3B0S0N7</accession>
<feature type="compositionally biased region" description="Basic and acidic residues" evidence="1">
    <location>
        <begin position="58"/>
        <end position="71"/>
    </location>
</feature>
<reference evidence="3" key="1">
    <citation type="submission" date="2018-06" db="EMBL/GenBank/DDBJ databases">
        <authorList>
            <person name="Zhirakovskaya E."/>
        </authorList>
    </citation>
    <scope>NUCLEOTIDE SEQUENCE</scope>
</reference>
<organism evidence="3">
    <name type="scientific">hydrothermal vent metagenome</name>
    <dbReference type="NCBI Taxonomy" id="652676"/>
    <lineage>
        <taxon>unclassified sequences</taxon>
        <taxon>metagenomes</taxon>
        <taxon>ecological metagenomes</taxon>
    </lineage>
</organism>
<feature type="domain" description="RapA2 cadherin-like" evidence="2">
    <location>
        <begin position="265"/>
        <end position="326"/>
    </location>
</feature>
<gene>
    <name evidence="3" type="ORF">MNBD_ALPHA02-2438</name>
</gene>
<sequence>MADRNQDKANSSNSDVELDPIVQGASRVRGQREEDARLDSANIDETQDTQTRANIHLGSREAEGSGLEHEQGQGFPSSSTENTQVEGSPVHTNIEQAEVKLSAFMAEEFEPEAETESGNSVLTAGIATSELSFDPIAQNTTTPQVGEVQPGATVQTIESGSRQPFVPENLAANVPPVASDDVGVLTEDEAFTLNVLNNDKDANTDSEQLFIVDATVDGGLGAVSHDGTNITFNPGSAYDYLDDGETETVTITYSISDGEGGTDTATLTLEIVGSNDAPVVNAVDLGTTAEDTSVTFSAYDLLANSSDVDGDSLSVTSVTVGEDLGT</sequence>
<proteinExistence type="predicted"/>